<reference evidence="1 2" key="1">
    <citation type="journal article" date="2012" name="J. Bacteriol.">
        <title>Draft Genome Sequence of Plant Growth-Promoting Rhizobium Mesorhizobium amorphae, Isolated from Zinc-Lead Mine Tailings.</title>
        <authorList>
            <person name="Hao X."/>
            <person name="Lin Y."/>
            <person name="Johnstone L."/>
            <person name="Baltrus D.A."/>
            <person name="Miller S.J."/>
            <person name="Wei G."/>
            <person name="Rensing C."/>
        </authorList>
    </citation>
    <scope>NUCLEOTIDE SEQUENCE [LARGE SCALE GENOMIC DNA]</scope>
    <source>
        <strain evidence="1 2">CCNWGS0123</strain>
    </source>
</reference>
<dbReference type="EMBL" id="AGSN01000010">
    <property type="protein sequence ID" value="EHH13978.1"/>
    <property type="molecule type" value="Genomic_DNA"/>
</dbReference>
<accession>G6Y2L7</accession>
<evidence type="ECO:0000313" key="2">
    <source>
        <dbReference type="Proteomes" id="UP000002949"/>
    </source>
</evidence>
<protein>
    <submittedName>
        <fullName evidence="1">Uncharacterized protein</fullName>
    </submittedName>
</protein>
<dbReference type="AlphaFoldDB" id="G6Y2L7"/>
<sequence>MGILAHPTKQKAIHSIHAIDDFAKNGSFEEIFVFVAQKVAQYVAPFKIHAAERDVTVWEKNIAMMPFLNACQRSGDWLPRFDDVRIDASTPATQRSRANERFGGD</sequence>
<proteinExistence type="predicted"/>
<keyword evidence="2" id="KW-1185">Reference proteome</keyword>
<dbReference type="Proteomes" id="UP000002949">
    <property type="component" value="Unassembled WGS sequence"/>
</dbReference>
<gene>
    <name evidence="1" type="ORF">MEA186_00791</name>
</gene>
<organism evidence="1 2">
    <name type="scientific">Mesorhizobium amorphae CCNWGS0123</name>
    <dbReference type="NCBI Taxonomy" id="1082933"/>
    <lineage>
        <taxon>Bacteria</taxon>
        <taxon>Pseudomonadati</taxon>
        <taxon>Pseudomonadota</taxon>
        <taxon>Alphaproteobacteria</taxon>
        <taxon>Hyphomicrobiales</taxon>
        <taxon>Phyllobacteriaceae</taxon>
        <taxon>Mesorhizobium</taxon>
    </lineage>
</organism>
<name>G6Y2L7_9HYPH</name>
<dbReference type="KEGG" id="mamo:A6B35_31930"/>
<dbReference type="PATRIC" id="fig|1082933.3.peg.143"/>
<evidence type="ECO:0000313" key="1">
    <source>
        <dbReference type="EMBL" id="EHH13978.1"/>
    </source>
</evidence>